<evidence type="ECO:0000313" key="3">
    <source>
        <dbReference type="Proteomes" id="UP000000286"/>
    </source>
</evidence>
<name>C8Z5X9_YEAS8</name>
<organism evidence="2 3">
    <name type="scientific">Saccharomyces cerevisiae (strain Lalvin EC1118 / Prise de mousse)</name>
    <name type="common">Baker's yeast</name>
    <dbReference type="NCBI Taxonomy" id="643680"/>
    <lineage>
        <taxon>Eukaryota</taxon>
        <taxon>Fungi</taxon>
        <taxon>Dikarya</taxon>
        <taxon>Ascomycota</taxon>
        <taxon>Saccharomycotina</taxon>
        <taxon>Saccharomycetes</taxon>
        <taxon>Saccharomycetales</taxon>
        <taxon>Saccharomycetaceae</taxon>
        <taxon>Saccharomyces</taxon>
    </lineage>
</organism>
<accession>C8Z5X9</accession>
<reference evidence="2 3" key="1">
    <citation type="journal article" date="2009" name="Proc. Natl. Acad. Sci. U.S.A.">
        <title>Eukaryote-to-eukaryote gene transfer events revealed by the genome sequence of the wine yeast Saccharomyces cerevisiae EC1118.</title>
        <authorList>
            <person name="Novo M."/>
            <person name="Bigey F."/>
            <person name="Beyne E."/>
            <person name="Galeote V."/>
            <person name="Gavory F."/>
            <person name="Mallet S."/>
            <person name="Cambot B."/>
            <person name="Legras J.L."/>
            <person name="Wincker P."/>
            <person name="Casaregola S."/>
            <person name="Dequin S."/>
        </authorList>
    </citation>
    <scope>NUCLEOTIDE SEQUENCE [LARGE SCALE GENOMIC DNA]</scope>
    <source>
        <strain evidence="3">Lalvin EC1118 / Prise de mousse</strain>
    </source>
</reference>
<proteinExistence type="predicted"/>
<feature type="signal peptide" evidence="1">
    <location>
        <begin position="1"/>
        <end position="18"/>
    </location>
</feature>
<gene>
    <name evidence="2" type="ORF">EC1118_1D0_7228g</name>
</gene>
<dbReference type="AlphaFoldDB" id="C8Z5X9"/>
<keyword evidence="1" id="KW-0732">Signal</keyword>
<protein>
    <submittedName>
        <fullName evidence="2">EC1118_1D0_7228p</fullName>
    </submittedName>
</protein>
<dbReference type="HOGENOM" id="CLU_2110367_0_0_1"/>
<feature type="chain" id="PRO_5002994927" evidence="1">
    <location>
        <begin position="19"/>
        <end position="123"/>
    </location>
</feature>
<dbReference type="Proteomes" id="UP000000286">
    <property type="component" value="Chromosome IV"/>
</dbReference>
<evidence type="ECO:0000313" key="2">
    <source>
        <dbReference type="EMBL" id="CAY78918.1"/>
    </source>
</evidence>
<sequence length="123" mass="13086">MLPLCLTFLSFFLSLGGSFKAVMTKEEADGTTEAAACLFWIFNWTVTLIPLNSLVALAISSPTFFGDKPNGPIFGAKAAEAPTSPPTALKYKYLTSFGSNFGGILTIDLSFYWALGVALTGSK</sequence>
<dbReference type="EMBL" id="FN393063">
    <property type="protein sequence ID" value="CAY78918.1"/>
    <property type="molecule type" value="Genomic_DNA"/>
</dbReference>
<evidence type="ECO:0000256" key="1">
    <source>
        <dbReference type="SAM" id="SignalP"/>
    </source>
</evidence>